<sequence>MTILENKTIVRRWVDEVLNKHDLSVLGSLVMPDVVNHAVLVAELRYGFENFKRAIGALLVAFPDHHMEIEDMGAEEDKVWYRGTRSGTHLGPGPLPGIKPSGKYVAVQHIHILRLENGKIADHWAIRDDLGFLQQIGLFPAPGQRSS</sequence>
<dbReference type="AlphaFoldDB" id="A0A4V2ZS02"/>
<dbReference type="PANTHER" id="PTHR38436">
    <property type="entry name" value="POLYKETIDE CYCLASE SNOAL-LIKE DOMAIN"/>
    <property type="match status" value="1"/>
</dbReference>
<dbReference type="Pfam" id="PF07366">
    <property type="entry name" value="SnoaL"/>
    <property type="match status" value="1"/>
</dbReference>
<dbReference type="EMBL" id="SMRT01000028">
    <property type="protein sequence ID" value="TDF91314.1"/>
    <property type="molecule type" value="Genomic_DNA"/>
</dbReference>
<dbReference type="SUPFAM" id="SSF54427">
    <property type="entry name" value="NTF2-like"/>
    <property type="match status" value="1"/>
</dbReference>
<dbReference type="Proteomes" id="UP000295636">
    <property type="component" value="Unassembled WGS sequence"/>
</dbReference>
<evidence type="ECO:0000313" key="2">
    <source>
        <dbReference type="Proteomes" id="UP000295636"/>
    </source>
</evidence>
<comment type="caution">
    <text evidence="1">The sequence shown here is derived from an EMBL/GenBank/DDBJ whole genome shotgun (WGS) entry which is preliminary data.</text>
</comment>
<dbReference type="GO" id="GO:0030638">
    <property type="term" value="P:polyketide metabolic process"/>
    <property type="evidence" value="ECO:0007669"/>
    <property type="project" value="InterPro"/>
</dbReference>
<keyword evidence="2" id="KW-1185">Reference proteome</keyword>
<dbReference type="OrthoDB" id="7876517at2"/>
<accession>A0A4V2ZS02</accession>
<dbReference type="InterPro" id="IPR009959">
    <property type="entry name" value="Cyclase_SnoaL-like"/>
</dbReference>
<dbReference type="Gene3D" id="3.10.450.50">
    <property type="match status" value="1"/>
</dbReference>
<protein>
    <submittedName>
        <fullName evidence="1">Ester cyclase</fullName>
    </submittedName>
</protein>
<evidence type="ECO:0000313" key="1">
    <source>
        <dbReference type="EMBL" id="TDF91314.1"/>
    </source>
</evidence>
<name>A0A4V2ZS02_9BACL</name>
<dbReference type="RefSeq" id="WP_133236214.1">
    <property type="nucleotide sequence ID" value="NZ_SMRT01000028.1"/>
</dbReference>
<proteinExistence type="predicted"/>
<reference evidence="1 2" key="1">
    <citation type="submission" date="2019-03" db="EMBL/GenBank/DDBJ databases">
        <title>This is whole genome sequence of Paenibacillus sp MS74 strain.</title>
        <authorList>
            <person name="Trinh H.N."/>
        </authorList>
    </citation>
    <scope>NUCLEOTIDE SEQUENCE [LARGE SCALE GENOMIC DNA]</scope>
    <source>
        <strain evidence="1 2">MS74</strain>
    </source>
</reference>
<dbReference type="PANTHER" id="PTHR38436:SF1">
    <property type="entry name" value="ESTER CYCLASE"/>
    <property type="match status" value="1"/>
</dbReference>
<dbReference type="InterPro" id="IPR032710">
    <property type="entry name" value="NTF2-like_dom_sf"/>
</dbReference>
<gene>
    <name evidence="1" type="ORF">E1757_32785</name>
</gene>
<organism evidence="1 2">
    <name type="scientific">Paenibacillus piri</name>
    <dbReference type="NCBI Taxonomy" id="2547395"/>
    <lineage>
        <taxon>Bacteria</taxon>
        <taxon>Bacillati</taxon>
        <taxon>Bacillota</taxon>
        <taxon>Bacilli</taxon>
        <taxon>Bacillales</taxon>
        <taxon>Paenibacillaceae</taxon>
        <taxon>Paenibacillus</taxon>
    </lineage>
</organism>